<dbReference type="Gene3D" id="3.30.420.10">
    <property type="entry name" value="Ribonuclease H-like superfamily/Ribonuclease H"/>
    <property type="match status" value="1"/>
</dbReference>
<organism evidence="2 3">
    <name type="scientific">Metschnikowia bicuspidata</name>
    <dbReference type="NCBI Taxonomy" id="27322"/>
    <lineage>
        <taxon>Eukaryota</taxon>
        <taxon>Fungi</taxon>
        <taxon>Dikarya</taxon>
        <taxon>Ascomycota</taxon>
        <taxon>Saccharomycotina</taxon>
        <taxon>Pichiomycetes</taxon>
        <taxon>Metschnikowiaceae</taxon>
        <taxon>Metschnikowia</taxon>
    </lineage>
</organism>
<dbReference type="PANTHER" id="PTHR28072">
    <property type="entry name" value="CRUCIFORM CUTTING ENDONUCLEASE 1, MITOCHONDRIAL-RELATED"/>
    <property type="match status" value="1"/>
</dbReference>
<dbReference type="InterPro" id="IPR039197">
    <property type="entry name" value="Mrs1/Cce1"/>
</dbReference>
<protein>
    <submittedName>
        <fullName evidence="2">Ydc2-catalyt-domain-containing protein</fullName>
    </submittedName>
</protein>
<dbReference type="InterPro" id="IPR012337">
    <property type="entry name" value="RNaseH-like_sf"/>
</dbReference>
<reference evidence="3" key="1">
    <citation type="journal article" date="2018" name="Nat. Microbiol.">
        <title>Leveraging single-cell genomics to expand the fungal tree of life.</title>
        <authorList>
            <person name="Ahrendt S.R."/>
            <person name="Quandt C.A."/>
            <person name="Ciobanu D."/>
            <person name="Clum A."/>
            <person name="Salamov A."/>
            <person name="Andreopoulos B."/>
            <person name="Cheng J.F."/>
            <person name="Woyke T."/>
            <person name="Pelin A."/>
            <person name="Henrissat B."/>
            <person name="Reynolds N.K."/>
            <person name="Benny G.L."/>
            <person name="Smith M.E."/>
            <person name="James T.Y."/>
            <person name="Grigoriev I.V."/>
        </authorList>
    </citation>
    <scope>NUCLEOTIDE SEQUENCE [LARGE SCALE GENOMIC DNA]</scope>
    <source>
        <strain evidence="3">Baker2002</strain>
    </source>
</reference>
<dbReference type="SUPFAM" id="SSF53098">
    <property type="entry name" value="Ribonuclease H-like"/>
    <property type="match status" value="1"/>
</dbReference>
<dbReference type="GO" id="GO:0000402">
    <property type="term" value="F:crossed form four-way junction DNA binding"/>
    <property type="evidence" value="ECO:0007669"/>
    <property type="project" value="TreeGrafter"/>
</dbReference>
<dbReference type="GO" id="GO:0000403">
    <property type="term" value="F:Y-form DNA binding"/>
    <property type="evidence" value="ECO:0007669"/>
    <property type="project" value="TreeGrafter"/>
</dbReference>
<dbReference type="PANTHER" id="PTHR28072:SF1">
    <property type="entry name" value="CRUCIFORM CUTTING ENDONUCLEASE 1, MITOCHONDRIAL-RELATED"/>
    <property type="match status" value="1"/>
</dbReference>
<accession>A0A4P9ZDK8</accession>
<dbReference type="InterPro" id="IPR015242">
    <property type="entry name" value="Ydc2_cat"/>
</dbReference>
<evidence type="ECO:0000313" key="3">
    <source>
        <dbReference type="Proteomes" id="UP000268321"/>
    </source>
</evidence>
<dbReference type="InterPro" id="IPR036397">
    <property type="entry name" value="RNaseH_sf"/>
</dbReference>
<dbReference type="GO" id="GO:0005739">
    <property type="term" value="C:mitochondrion"/>
    <property type="evidence" value="ECO:0007669"/>
    <property type="project" value="TreeGrafter"/>
</dbReference>
<dbReference type="GO" id="GO:0004520">
    <property type="term" value="F:DNA endonuclease activity"/>
    <property type="evidence" value="ECO:0007669"/>
    <property type="project" value="TreeGrafter"/>
</dbReference>
<sequence length="335" mass="37078">MSPLSALKTTTLNSFALHCGLATASTKAARVAAIAHLGQPFQHILGHSGDSLRVVSVDVGLKNFAYCRASYSGASAALHGWDVVNLHQKFGDASDALAADSVDSKVYLARLAVAVVDEILLAGDVPHVVTVESQRTRSNSNKVTLPNVLLNFSFEHMLYAVLAARQSRNASLAPITVVPMNSKKMVNFWLARYVEMKRLKPAQSKGLRTALLYSWLLHNEYCPFDMTSLLRQIPPEFGLLAASRKVRVLTETLRLESVPKKVDDMVDSFLYNMAIAKHIQRYQEILECERTTLAYQSLIETWDRQHCRYLTAFLSDTGSQPSSAYSAITKTDIKS</sequence>
<proteinExistence type="predicted"/>
<dbReference type="Pfam" id="PF09159">
    <property type="entry name" value="Ydc2-catalyt"/>
    <property type="match status" value="1"/>
</dbReference>
<gene>
    <name evidence="2" type="ORF">METBISCDRAFT_15000</name>
</gene>
<dbReference type="Proteomes" id="UP000268321">
    <property type="component" value="Unassembled WGS sequence"/>
</dbReference>
<evidence type="ECO:0000313" key="2">
    <source>
        <dbReference type="EMBL" id="RKP31026.1"/>
    </source>
</evidence>
<dbReference type="AlphaFoldDB" id="A0A4P9ZDK8"/>
<dbReference type="OrthoDB" id="5552842at2759"/>
<dbReference type="EMBL" id="ML004448">
    <property type="protein sequence ID" value="RKP31026.1"/>
    <property type="molecule type" value="Genomic_DNA"/>
</dbReference>
<evidence type="ECO:0000259" key="1">
    <source>
        <dbReference type="Pfam" id="PF09159"/>
    </source>
</evidence>
<dbReference type="GO" id="GO:0070336">
    <property type="term" value="F:flap-structured DNA binding"/>
    <property type="evidence" value="ECO:0007669"/>
    <property type="project" value="TreeGrafter"/>
</dbReference>
<name>A0A4P9ZDK8_9ASCO</name>
<keyword evidence="3" id="KW-1185">Reference proteome</keyword>
<feature type="domain" description="Mitochondrial resolvase Ydc2 catalytic" evidence="1">
    <location>
        <begin position="54"/>
        <end position="285"/>
    </location>
</feature>